<sequence>MTTEKLVSVIIVTFNRAHFLKDAIQSVLNQTYKNIQLILVDDGSTDNTKELAEAYPFIEYHYKNNGGQASARNLGFKYAKGDFVACLDSDDMWYPDFLTICVKQLTNTNTDFVFTNWDQEVKDGVSWQFLNRDPFLKPYLSNLKDGWVLLEYADTKNLYLRACPSPSSSVVFRKSSMIVRWDEQMKIGDDWSMYLDIIFSKKCNVAFTLKVLWRKRVNDINVYDGRKWNEVLENLYINDLSKKISKLKSRLNKDELDILNKRYIESMVELAKHNIVREYKFLSAIQLLKRSFIVDISQTLISIPLVLRKAINSKIIVPKDVTNLNGT</sequence>
<dbReference type="InterPro" id="IPR001173">
    <property type="entry name" value="Glyco_trans_2-like"/>
</dbReference>
<dbReference type="EMBL" id="BMDJ01000016">
    <property type="protein sequence ID" value="GGI29298.1"/>
    <property type="molecule type" value="Genomic_DNA"/>
</dbReference>
<comment type="caution">
    <text evidence="2">The sequence shown here is derived from an EMBL/GenBank/DDBJ whole genome shotgun (WGS) entry which is preliminary data.</text>
</comment>
<dbReference type="Pfam" id="PF00535">
    <property type="entry name" value="Glycos_transf_2"/>
    <property type="match status" value="1"/>
</dbReference>
<dbReference type="InterPro" id="IPR029044">
    <property type="entry name" value="Nucleotide-diphossugar_trans"/>
</dbReference>
<protein>
    <recommendedName>
        <fullName evidence="1">Glycosyltransferase 2-like domain-containing protein</fullName>
    </recommendedName>
</protein>
<dbReference type="Proteomes" id="UP000645390">
    <property type="component" value="Unassembled WGS sequence"/>
</dbReference>
<evidence type="ECO:0000259" key="1">
    <source>
        <dbReference type="Pfam" id="PF00535"/>
    </source>
</evidence>
<organism evidence="2 3">
    <name type="scientific">Pedobacter mendelii</name>
    <dbReference type="NCBI Taxonomy" id="1908240"/>
    <lineage>
        <taxon>Bacteria</taxon>
        <taxon>Pseudomonadati</taxon>
        <taxon>Bacteroidota</taxon>
        <taxon>Sphingobacteriia</taxon>
        <taxon>Sphingobacteriales</taxon>
        <taxon>Sphingobacteriaceae</taxon>
        <taxon>Pedobacter</taxon>
    </lineage>
</organism>
<reference evidence="3" key="1">
    <citation type="journal article" date="2019" name="Int. J. Syst. Evol. Microbiol.">
        <title>The Global Catalogue of Microorganisms (GCM) 10K type strain sequencing project: providing services to taxonomists for standard genome sequencing and annotation.</title>
        <authorList>
            <consortium name="The Broad Institute Genomics Platform"/>
            <consortium name="The Broad Institute Genome Sequencing Center for Infectious Disease"/>
            <person name="Wu L."/>
            <person name="Ma J."/>
        </authorList>
    </citation>
    <scope>NUCLEOTIDE SEQUENCE [LARGE SCALE GENOMIC DNA]</scope>
    <source>
        <strain evidence="3">CCM 8939</strain>
    </source>
</reference>
<keyword evidence="3" id="KW-1185">Reference proteome</keyword>
<evidence type="ECO:0000313" key="3">
    <source>
        <dbReference type="Proteomes" id="UP000645390"/>
    </source>
</evidence>
<dbReference type="CDD" id="cd00761">
    <property type="entry name" value="Glyco_tranf_GTA_type"/>
    <property type="match status" value="1"/>
</dbReference>
<dbReference type="SUPFAM" id="SSF53448">
    <property type="entry name" value="Nucleotide-diphospho-sugar transferases"/>
    <property type="match status" value="1"/>
</dbReference>
<name>A0ABQ2BP47_9SPHI</name>
<feature type="domain" description="Glycosyltransferase 2-like" evidence="1">
    <location>
        <begin position="8"/>
        <end position="160"/>
    </location>
</feature>
<gene>
    <name evidence="2" type="ORF">GCM10008119_36930</name>
</gene>
<proteinExistence type="predicted"/>
<dbReference type="PANTHER" id="PTHR22916">
    <property type="entry name" value="GLYCOSYLTRANSFERASE"/>
    <property type="match status" value="1"/>
</dbReference>
<dbReference type="Gene3D" id="3.90.550.10">
    <property type="entry name" value="Spore Coat Polysaccharide Biosynthesis Protein SpsA, Chain A"/>
    <property type="match status" value="1"/>
</dbReference>
<dbReference type="RefSeq" id="WP_188417359.1">
    <property type="nucleotide sequence ID" value="NZ_BMDJ01000016.1"/>
</dbReference>
<evidence type="ECO:0000313" key="2">
    <source>
        <dbReference type="EMBL" id="GGI29298.1"/>
    </source>
</evidence>
<accession>A0ABQ2BP47</accession>